<comment type="caution">
    <text evidence="13">The sequence shown here is derived from an EMBL/GenBank/DDBJ whole genome shotgun (WGS) entry which is preliminary data.</text>
</comment>
<keyword evidence="9" id="KW-0963">Cytoplasm</keyword>
<dbReference type="InterPro" id="IPR005215">
    <property type="entry name" value="Trig_fac"/>
</dbReference>
<dbReference type="SUPFAM" id="SSF102735">
    <property type="entry name" value="Trigger factor ribosome-binding domain"/>
    <property type="match status" value="1"/>
</dbReference>
<evidence type="ECO:0000256" key="5">
    <source>
        <dbReference type="ARBA" id="ARBA00023110"/>
    </source>
</evidence>
<dbReference type="GO" id="GO:0051301">
    <property type="term" value="P:cell division"/>
    <property type="evidence" value="ECO:0007669"/>
    <property type="project" value="UniProtKB-KW"/>
</dbReference>
<organism evidence="13 14">
    <name type="scientific">Candidatus Buchananbacteria bacterium RIFCSPHIGHO2_02_FULL_56_16</name>
    <dbReference type="NCBI Taxonomy" id="1797542"/>
    <lineage>
        <taxon>Bacteria</taxon>
        <taxon>Candidatus Buchananiibacteriota</taxon>
    </lineage>
</organism>
<keyword evidence="5 9" id="KW-0697">Rotamase</keyword>
<dbReference type="InterPro" id="IPR046357">
    <property type="entry name" value="PPIase_dom_sf"/>
</dbReference>
<dbReference type="InterPro" id="IPR008881">
    <property type="entry name" value="Trigger_fac_ribosome-bd_bac"/>
</dbReference>
<keyword evidence="6 9" id="KW-0143">Chaperone</keyword>
<dbReference type="GO" id="GO:0044183">
    <property type="term" value="F:protein folding chaperone"/>
    <property type="evidence" value="ECO:0007669"/>
    <property type="project" value="TreeGrafter"/>
</dbReference>
<evidence type="ECO:0000256" key="9">
    <source>
        <dbReference type="HAMAP-Rule" id="MF_00303"/>
    </source>
</evidence>
<dbReference type="EC" id="5.2.1.8" evidence="3 9"/>
<dbReference type="EMBL" id="MHIL01000004">
    <property type="protein sequence ID" value="OGY52411.1"/>
    <property type="molecule type" value="Genomic_DNA"/>
</dbReference>
<dbReference type="InterPro" id="IPR037041">
    <property type="entry name" value="Trigger_fac_C_sf"/>
</dbReference>
<evidence type="ECO:0000259" key="11">
    <source>
        <dbReference type="Pfam" id="PF05697"/>
    </source>
</evidence>
<comment type="similarity">
    <text evidence="2 9">Belongs to the FKBP-type PPIase family. Tig subfamily.</text>
</comment>
<evidence type="ECO:0000256" key="8">
    <source>
        <dbReference type="ARBA" id="ARBA00029986"/>
    </source>
</evidence>
<dbReference type="AlphaFoldDB" id="A0A1G1YJF9"/>
<dbReference type="HAMAP" id="MF_00303">
    <property type="entry name" value="Trigger_factor_Tig"/>
    <property type="match status" value="1"/>
</dbReference>
<dbReference type="GO" id="GO:0003755">
    <property type="term" value="F:peptidyl-prolyl cis-trans isomerase activity"/>
    <property type="evidence" value="ECO:0007669"/>
    <property type="project" value="UniProtKB-UniRule"/>
</dbReference>
<dbReference type="PANTHER" id="PTHR30560">
    <property type="entry name" value="TRIGGER FACTOR CHAPERONE AND PEPTIDYL-PROLYL CIS/TRANS ISOMERASE"/>
    <property type="match status" value="1"/>
</dbReference>
<dbReference type="SUPFAM" id="SSF109998">
    <property type="entry name" value="Triger factor/SurA peptide-binding domain-like"/>
    <property type="match status" value="1"/>
</dbReference>
<keyword evidence="9" id="KW-0132">Cell division</keyword>
<comment type="catalytic activity">
    <reaction evidence="1 9">
        <text>[protein]-peptidylproline (omega=180) = [protein]-peptidylproline (omega=0)</text>
        <dbReference type="Rhea" id="RHEA:16237"/>
        <dbReference type="Rhea" id="RHEA-COMP:10747"/>
        <dbReference type="Rhea" id="RHEA-COMP:10748"/>
        <dbReference type="ChEBI" id="CHEBI:83833"/>
        <dbReference type="ChEBI" id="CHEBI:83834"/>
        <dbReference type="EC" id="5.2.1.8"/>
    </reaction>
</comment>
<keyword evidence="7 9" id="KW-0413">Isomerase</keyword>
<dbReference type="Gene3D" id="3.10.50.40">
    <property type="match status" value="1"/>
</dbReference>
<comment type="function">
    <text evidence="9">Involved in protein export. Acts as a chaperone by maintaining the newly synthesized protein in an open conformation. Functions as a peptidyl-prolyl cis-trans isomerase.</text>
</comment>
<dbReference type="NCBIfam" id="TIGR00115">
    <property type="entry name" value="tig"/>
    <property type="match status" value="1"/>
</dbReference>
<evidence type="ECO:0000256" key="3">
    <source>
        <dbReference type="ARBA" id="ARBA00013194"/>
    </source>
</evidence>
<feature type="domain" description="Trigger factor ribosome-binding bacterial" evidence="11">
    <location>
        <begin position="1"/>
        <end position="145"/>
    </location>
</feature>
<evidence type="ECO:0000256" key="6">
    <source>
        <dbReference type="ARBA" id="ARBA00023186"/>
    </source>
</evidence>
<dbReference type="InterPro" id="IPR036611">
    <property type="entry name" value="Trigger_fac_ribosome-bd_sf"/>
</dbReference>
<dbReference type="GO" id="GO:0043022">
    <property type="term" value="F:ribosome binding"/>
    <property type="evidence" value="ECO:0007669"/>
    <property type="project" value="TreeGrafter"/>
</dbReference>
<dbReference type="PANTHER" id="PTHR30560:SF3">
    <property type="entry name" value="TRIGGER FACTOR-LIKE PROTEIN TIG, CHLOROPLASTIC"/>
    <property type="match status" value="1"/>
</dbReference>
<evidence type="ECO:0000256" key="1">
    <source>
        <dbReference type="ARBA" id="ARBA00000971"/>
    </source>
</evidence>
<dbReference type="InterPro" id="IPR027304">
    <property type="entry name" value="Trigger_fact/SurA_dom_sf"/>
</dbReference>
<dbReference type="Pfam" id="PF00254">
    <property type="entry name" value="FKBP_C"/>
    <property type="match status" value="1"/>
</dbReference>
<gene>
    <name evidence="9" type="primary">tig</name>
    <name evidence="13" type="ORF">A3J59_00695</name>
</gene>
<dbReference type="STRING" id="1797542.A3J59_00695"/>
<evidence type="ECO:0000256" key="4">
    <source>
        <dbReference type="ARBA" id="ARBA00016902"/>
    </source>
</evidence>
<evidence type="ECO:0000256" key="2">
    <source>
        <dbReference type="ARBA" id="ARBA00005464"/>
    </source>
</evidence>
<dbReference type="Gene3D" id="3.30.70.1050">
    <property type="entry name" value="Trigger factor ribosome-binding domain"/>
    <property type="match status" value="1"/>
</dbReference>
<evidence type="ECO:0000313" key="13">
    <source>
        <dbReference type="EMBL" id="OGY52411.1"/>
    </source>
</evidence>
<comment type="subcellular location">
    <subcellularLocation>
        <location evidence="9">Cytoplasm</location>
    </subcellularLocation>
    <text evidence="9">About half TF is bound to the ribosome near the polypeptide exit tunnel while the other half is free in the cytoplasm.</text>
</comment>
<evidence type="ECO:0000256" key="7">
    <source>
        <dbReference type="ARBA" id="ARBA00023235"/>
    </source>
</evidence>
<reference evidence="13 14" key="1">
    <citation type="journal article" date="2016" name="Nat. Commun.">
        <title>Thousands of microbial genomes shed light on interconnected biogeochemical processes in an aquifer system.</title>
        <authorList>
            <person name="Anantharaman K."/>
            <person name="Brown C.T."/>
            <person name="Hug L.A."/>
            <person name="Sharon I."/>
            <person name="Castelle C.J."/>
            <person name="Probst A.J."/>
            <person name="Thomas B.C."/>
            <person name="Singh A."/>
            <person name="Wilkins M.J."/>
            <person name="Karaoz U."/>
            <person name="Brodie E.L."/>
            <person name="Williams K.H."/>
            <person name="Hubbard S.S."/>
            <person name="Banfield J.F."/>
        </authorList>
    </citation>
    <scope>NUCLEOTIDE SEQUENCE [LARGE SCALE GENOMIC DNA]</scope>
</reference>
<accession>A0A1G1YJF9</accession>
<evidence type="ECO:0000313" key="14">
    <source>
        <dbReference type="Proteomes" id="UP000177310"/>
    </source>
</evidence>
<name>A0A1G1YJF9_9BACT</name>
<dbReference type="Pfam" id="PF05698">
    <property type="entry name" value="Trigger_C"/>
    <property type="match status" value="1"/>
</dbReference>
<dbReference type="GO" id="GO:0043335">
    <property type="term" value="P:protein unfolding"/>
    <property type="evidence" value="ECO:0007669"/>
    <property type="project" value="TreeGrafter"/>
</dbReference>
<dbReference type="Proteomes" id="UP000177310">
    <property type="component" value="Unassembled WGS sequence"/>
</dbReference>
<dbReference type="GO" id="GO:0051083">
    <property type="term" value="P:'de novo' cotranslational protein folding"/>
    <property type="evidence" value="ECO:0007669"/>
    <property type="project" value="TreeGrafter"/>
</dbReference>
<dbReference type="PIRSF" id="PIRSF003095">
    <property type="entry name" value="Trigger_factor"/>
    <property type="match status" value="1"/>
</dbReference>
<proteinExistence type="inferred from homology"/>
<evidence type="ECO:0000259" key="12">
    <source>
        <dbReference type="Pfam" id="PF05698"/>
    </source>
</evidence>
<sequence length="427" mass="47532">MNVTVKKIERGRVVVTVELSPAEYEPFLHKAAETISQQTSIPGFRPGRASLEVVKQRVGEDQLWQEALEPAIRRTLVAALDQEKLLTVGAPQVEVQKLAAGNPVVYQATIGLLPAVTIGEYQTITVKSQPINVGDDQVKRTLDDLQKSRATEARVNRPAKTGDKVELDFELFKDNVPVQQGSQTKFPLVIGEGNFIPGFEDQLVGLAARQTKEFSLTFPKNYSQQQLAGAVGTFKVTMQAVYELTPPALDDAFAQGLGDFKTIAELKTKIHDNLAAEAQNREQQRLETELLDRLIEASSFDEIPDVLIDSEAKKMVEELEHNLSHQSLRFDDYLGHLKKKREDLLLDFAPQAIKRVKSALVSRAIAQREHLTASDAEVDAEINQTVKAYGNSPKVRKQIESDDYRAYVGNVLTARKVIEHLKAIMVE</sequence>
<dbReference type="InterPro" id="IPR001179">
    <property type="entry name" value="PPIase_FKBP_dom"/>
</dbReference>
<keyword evidence="9" id="KW-0131">Cell cycle</keyword>
<dbReference type="Gene3D" id="1.10.3120.10">
    <property type="entry name" value="Trigger factor, C-terminal domain"/>
    <property type="match status" value="1"/>
</dbReference>
<dbReference type="SUPFAM" id="SSF54534">
    <property type="entry name" value="FKBP-like"/>
    <property type="match status" value="1"/>
</dbReference>
<dbReference type="InterPro" id="IPR008880">
    <property type="entry name" value="Trigger_fac_C"/>
</dbReference>
<protein>
    <recommendedName>
        <fullName evidence="4 9">Trigger factor</fullName>
        <shortName evidence="9">TF</shortName>
        <ecNumber evidence="3 9">5.2.1.8</ecNumber>
    </recommendedName>
    <alternativeName>
        <fullName evidence="8 9">PPIase</fullName>
    </alternativeName>
</protein>
<dbReference type="Pfam" id="PF05697">
    <property type="entry name" value="Trigger_N"/>
    <property type="match status" value="1"/>
</dbReference>
<evidence type="ECO:0000259" key="10">
    <source>
        <dbReference type="Pfam" id="PF00254"/>
    </source>
</evidence>
<feature type="domain" description="PPIase FKBP-type" evidence="10">
    <location>
        <begin position="157"/>
        <end position="231"/>
    </location>
</feature>
<dbReference type="GO" id="GO:0005737">
    <property type="term" value="C:cytoplasm"/>
    <property type="evidence" value="ECO:0007669"/>
    <property type="project" value="UniProtKB-SubCell"/>
</dbReference>
<comment type="domain">
    <text evidence="9">Consists of 3 domains; the N-terminus binds the ribosome, the middle domain has PPIase activity, while the C-terminus has intrinsic chaperone activity on its own.</text>
</comment>
<dbReference type="GO" id="GO:0015031">
    <property type="term" value="P:protein transport"/>
    <property type="evidence" value="ECO:0007669"/>
    <property type="project" value="UniProtKB-UniRule"/>
</dbReference>
<feature type="domain" description="Trigger factor C-terminal" evidence="12">
    <location>
        <begin position="262"/>
        <end position="422"/>
    </location>
</feature>